<dbReference type="GO" id="GO:0042853">
    <property type="term" value="P:L-alanine catabolic process"/>
    <property type="evidence" value="ECO:0007669"/>
    <property type="project" value="UniProtKB-UniPathway"/>
</dbReference>
<dbReference type="SUPFAM" id="SSF53383">
    <property type="entry name" value="PLP-dependent transferases"/>
    <property type="match status" value="1"/>
</dbReference>
<keyword evidence="12" id="KW-1185">Reference proteome</keyword>
<proteinExistence type="inferred from homology"/>
<dbReference type="InterPro" id="IPR015421">
    <property type="entry name" value="PyrdxlP-dep_Trfase_major"/>
</dbReference>
<dbReference type="EMBL" id="UYYB01098201">
    <property type="protein sequence ID" value="VDM76999.1"/>
    <property type="molecule type" value="Genomic_DNA"/>
</dbReference>
<reference evidence="11 12" key="1">
    <citation type="submission" date="2018-11" db="EMBL/GenBank/DDBJ databases">
        <authorList>
            <consortium name="Pathogen Informatics"/>
        </authorList>
    </citation>
    <scope>NUCLEOTIDE SEQUENCE [LARGE SCALE GENOMIC DNA]</scope>
</reference>
<protein>
    <recommendedName>
        <fullName evidence="8">alanine transaminase</fullName>
        <ecNumber evidence="8">2.6.1.2</ecNumber>
    </recommendedName>
</protein>
<gene>
    <name evidence="11" type="ORF">SVUK_LOCUS11997</name>
</gene>
<dbReference type="PANTHER" id="PTHR11751:SF29">
    <property type="entry name" value="ALANINE TRANSAMINASE"/>
    <property type="match status" value="1"/>
</dbReference>
<evidence type="ECO:0000256" key="4">
    <source>
        <dbReference type="ARBA" id="ARBA00022679"/>
    </source>
</evidence>
<evidence type="ECO:0000259" key="10">
    <source>
        <dbReference type="Pfam" id="PF00155"/>
    </source>
</evidence>
<dbReference type="InterPro" id="IPR015424">
    <property type="entry name" value="PyrdxlP-dep_Trfase"/>
</dbReference>
<dbReference type="PANTHER" id="PTHR11751">
    <property type="entry name" value="ALANINE AMINOTRANSFERASE"/>
    <property type="match status" value="1"/>
</dbReference>
<dbReference type="CDD" id="cd00609">
    <property type="entry name" value="AAT_like"/>
    <property type="match status" value="1"/>
</dbReference>
<comment type="cofactor">
    <cofactor evidence="1">
        <name>pyridoxal 5'-phosphate</name>
        <dbReference type="ChEBI" id="CHEBI:597326"/>
    </cofactor>
</comment>
<evidence type="ECO:0000256" key="9">
    <source>
        <dbReference type="ARBA" id="ARBA00047412"/>
    </source>
</evidence>
<evidence type="ECO:0000256" key="3">
    <source>
        <dbReference type="ARBA" id="ARBA00022576"/>
    </source>
</evidence>
<dbReference type="GO" id="GO:0004021">
    <property type="term" value="F:L-alanine:2-oxoglutarate aminotransferase activity"/>
    <property type="evidence" value="ECO:0007669"/>
    <property type="project" value="UniProtKB-EC"/>
</dbReference>
<keyword evidence="5" id="KW-0663">Pyridoxal phosphate</keyword>
<comment type="similarity">
    <text evidence="7">Belongs to the class-I pyridoxal-phosphate-dependent aminotransferase family. Alanine aminotransferase subfamily.</text>
</comment>
<dbReference type="OrthoDB" id="1732682at2759"/>
<accession>A0A3P7JAJ9</accession>
<evidence type="ECO:0000256" key="2">
    <source>
        <dbReference type="ARBA" id="ARBA00011738"/>
    </source>
</evidence>
<dbReference type="Gene3D" id="3.40.640.10">
    <property type="entry name" value="Type I PLP-dependent aspartate aminotransferase-like (Major domain)"/>
    <property type="match status" value="1"/>
</dbReference>
<organism evidence="11 12">
    <name type="scientific">Strongylus vulgaris</name>
    <name type="common">Blood worm</name>
    <dbReference type="NCBI Taxonomy" id="40348"/>
    <lineage>
        <taxon>Eukaryota</taxon>
        <taxon>Metazoa</taxon>
        <taxon>Ecdysozoa</taxon>
        <taxon>Nematoda</taxon>
        <taxon>Chromadorea</taxon>
        <taxon>Rhabditida</taxon>
        <taxon>Rhabditina</taxon>
        <taxon>Rhabditomorpha</taxon>
        <taxon>Strongyloidea</taxon>
        <taxon>Strongylidae</taxon>
        <taxon>Strongylus</taxon>
    </lineage>
</organism>
<dbReference type="InterPro" id="IPR004839">
    <property type="entry name" value="Aminotransferase_I/II_large"/>
</dbReference>
<feature type="domain" description="Aminotransferase class I/classII large" evidence="10">
    <location>
        <begin position="9"/>
        <end position="284"/>
    </location>
</feature>
<dbReference type="Pfam" id="PF00155">
    <property type="entry name" value="Aminotran_1_2"/>
    <property type="match status" value="1"/>
</dbReference>
<comment type="pathway">
    <text evidence="6">Amino-acid degradation; L-alanine degradation via transaminase pathway; pyruvate from L-alanine: step 1/1.</text>
</comment>
<evidence type="ECO:0000256" key="6">
    <source>
        <dbReference type="ARBA" id="ARBA00025708"/>
    </source>
</evidence>
<evidence type="ECO:0000256" key="7">
    <source>
        <dbReference type="ARBA" id="ARBA00025785"/>
    </source>
</evidence>
<evidence type="ECO:0000313" key="12">
    <source>
        <dbReference type="Proteomes" id="UP000270094"/>
    </source>
</evidence>
<keyword evidence="3" id="KW-0032">Aminotransferase</keyword>
<dbReference type="EC" id="2.6.1.2" evidence="8"/>
<dbReference type="InterPro" id="IPR045088">
    <property type="entry name" value="ALAT1/2-like"/>
</dbReference>
<evidence type="ECO:0000313" key="11">
    <source>
        <dbReference type="EMBL" id="VDM76999.1"/>
    </source>
</evidence>
<feature type="non-terminal residue" evidence="11">
    <location>
        <position position="1"/>
    </location>
</feature>
<name>A0A3P7JAJ9_STRVU</name>
<comment type="catalytic activity">
    <reaction evidence="9">
        <text>L-alanine + 2-oxoglutarate = pyruvate + L-glutamate</text>
        <dbReference type="Rhea" id="RHEA:19453"/>
        <dbReference type="ChEBI" id="CHEBI:15361"/>
        <dbReference type="ChEBI" id="CHEBI:16810"/>
        <dbReference type="ChEBI" id="CHEBI:29985"/>
        <dbReference type="ChEBI" id="CHEBI:57972"/>
        <dbReference type="EC" id="2.6.1.2"/>
    </reaction>
</comment>
<evidence type="ECO:0000256" key="5">
    <source>
        <dbReference type="ARBA" id="ARBA00022898"/>
    </source>
</evidence>
<dbReference type="FunFam" id="3.40.640.10:FF:000129">
    <property type="entry name" value="Alanine aminotransferase 2"/>
    <property type="match status" value="1"/>
</dbReference>
<dbReference type="Proteomes" id="UP000270094">
    <property type="component" value="Unassembled WGS sequence"/>
</dbReference>
<keyword evidence="4" id="KW-0808">Transferase</keyword>
<dbReference type="GO" id="GO:0030170">
    <property type="term" value="F:pyridoxal phosphate binding"/>
    <property type="evidence" value="ECO:0007669"/>
    <property type="project" value="InterPro"/>
</dbReference>
<comment type="subunit">
    <text evidence="2">Homodimer.</text>
</comment>
<evidence type="ECO:0000256" key="1">
    <source>
        <dbReference type="ARBA" id="ARBA00001933"/>
    </source>
</evidence>
<sequence length="328" mass="36803">TNFSLSFQRRDGGIPSDPENVCLSGGASESIRNVLKLFMNNKGPKKAGIMIPIPQYPLYSASVEEFSLGQVGYYLEEERNWGLNVSELERAYTESLKKYDTKVLCVINPGNPTGQVLSRENIEEVIKFAHKHHLFLMADEVYQDNVYAEGSKFNSFKKVINEMGAPYNKMELASFHSVSKGYMGECGMRGGYVEFFNLDPEVYVMYKKMISAKLCSTVLGQVVMDCVVNPPKPGDPSYDQWLKEKTAVLDSLKLRAKLVKEAYGSIEGVMCNEVQGAMYAFPQLVLPPKAVEKARVSPTFFSHKRATIKASYSKIAINLIRTWSFSDI</sequence>
<evidence type="ECO:0000256" key="8">
    <source>
        <dbReference type="ARBA" id="ARBA00026106"/>
    </source>
</evidence>
<dbReference type="UniPathway" id="UPA00528">
    <property type="reaction ID" value="UER00586"/>
</dbReference>
<dbReference type="AlphaFoldDB" id="A0A3P7JAJ9"/>